<keyword evidence="4" id="KW-1185">Reference proteome</keyword>
<name>A0AAV8UDD5_9ROSI</name>
<feature type="region of interest" description="Disordered" evidence="1">
    <location>
        <begin position="45"/>
        <end position="67"/>
    </location>
</feature>
<evidence type="ECO:0000313" key="4">
    <source>
        <dbReference type="Proteomes" id="UP001159364"/>
    </source>
</evidence>
<evidence type="ECO:0000313" key="3">
    <source>
        <dbReference type="EMBL" id="KAJ8899227.1"/>
    </source>
</evidence>
<feature type="transmembrane region" description="Helical" evidence="2">
    <location>
        <begin position="12"/>
        <end position="38"/>
    </location>
</feature>
<keyword evidence="2" id="KW-0812">Transmembrane</keyword>
<organism evidence="3 4">
    <name type="scientific">Erythroxylum novogranatense</name>
    <dbReference type="NCBI Taxonomy" id="1862640"/>
    <lineage>
        <taxon>Eukaryota</taxon>
        <taxon>Viridiplantae</taxon>
        <taxon>Streptophyta</taxon>
        <taxon>Embryophyta</taxon>
        <taxon>Tracheophyta</taxon>
        <taxon>Spermatophyta</taxon>
        <taxon>Magnoliopsida</taxon>
        <taxon>eudicotyledons</taxon>
        <taxon>Gunneridae</taxon>
        <taxon>Pentapetalae</taxon>
        <taxon>rosids</taxon>
        <taxon>fabids</taxon>
        <taxon>Malpighiales</taxon>
        <taxon>Erythroxylaceae</taxon>
        <taxon>Erythroxylum</taxon>
    </lineage>
</organism>
<keyword evidence="2" id="KW-0472">Membrane</keyword>
<accession>A0AAV8UDD5</accession>
<dbReference type="AlphaFoldDB" id="A0AAV8UDD5"/>
<dbReference type="Proteomes" id="UP001159364">
    <property type="component" value="Linkage Group LG08"/>
</dbReference>
<keyword evidence="2" id="KW-1133">Transmembrane helix</keyword>
<evidence type="ECO:0000256" key="1">
    <source>
        <dbReference type="SAM" id="MobiDB-lite"/>
    </source>
</evidence>
<evidence type="ECO:0000256" key="2">
    <source>
        <dbReference type="SAM" id="Phobius"/>
    </source>
</evidence>
<sequence>MLASYRNFVLILLLWIFGAISYLGIIVPSLLVSAVTWWSKWRENRAKGGTGGDQSMPSTRRYHPLLL</sequence>
<protein>
    <submittedName>
        <fullName evidence="3">Uncharacterized protein</fullName>
    </submittedName>
</protein>
<proteinExistence type="predicted"/>
<gene>
    <name evidence="3" type="ORF">K2173_012403</name>
</gene>
<reference evidence="3 4" key="1">
    <citation type="submission" date="2021-09" db="EMBL/GenBank/DDBJ databases">
        <title>Genomic insights and catalytic innovation underlie evolution of tropane alkaloids biosynthesis.</title>
        <authorList>
            <person name="Wang Y.-J."/>
            <person name="Tian T."/>
            <person name="Huang J.-P."/>
            <person name="Huang S.-X."/>
        </authorList>
    </citation>
    <scope>NUCLEOTIDE SEQUENCE [LARGE SCALE GENOMIC DNA]</scope>
    <source>
        <strain evidence="3">KIB-2018</strain>
        <tissue evidence="3">Leaf</tissue>
    </source>
</reference>
<dbReference type="EMBL" id="JAIWQS010000008">
    <property type="protein sequence ID" value="KAJ8899227.1"/>
    <property type="molecule type" value="Genomic_DNA"/>
</dbReference>
<comment type="caution">
    <text evidence="3">The sequence shown here is derived from an EMBL/GenBank/DDBJ whole genome shotgun (WGS) entry which is preliminary data.</text>
</comment>